<feature type="region of interest" description="Disordered" evidence="1">
    <location>
        <begin position="13"/>
        <end position="42"/>
    </location>
</feature>
<sequence length="636" mass="74738">MDIANLLLTESDEQTATLPSSSWNFETPNNSPSNDPTTTNSPALKIPRLSPDIIYQILQNFKFSRSSLNKFLRIDQTWCHISLSFLWQCPFNMSLKVKSSILLIRTLLSFLSEQEKSELTRNNIELSDYESDFSKSKIYNYPDYIRTFDLKHFRLSMLHWICYLQNHRSDDVSLIMELNKIYNDIPTNYSSVNLASEIIYGMLFRRSNDHKLQHLIIENDPYQDIITSNHLIHKSIININGGVEDNALSRLEKFEFHYKIERRLDEDLLINRIVRMFEKMKEYVKSLKWLEVNIKYEGGRIPKIGKALMEFIEGQRKMEVLGIHEFWMREESEMIYERICKSQQNSLKHVRFCESCNFKELIKGLNECNNLVTLEILRLFKYDYSSVSVPDKEFEGKTLSIRNFYTWDINDAPDISNYFIQIFKMSNKNLKTLTLTYITSDIIITLVNFCPNVTHLSLSFFQHLDSIPDLLSLLLPVLPLEQFFLKIDNMNSDSDIFTQDYWNRISISIPDSVIHLGIDFKIESNMFNKFLKECKAQLRTISLFQGYMLNRHYLQLIVQYTKNCNQLLNELRFSWNPDEIGFISNSNLGDAKEFIKIIDKVESFNKPFYDIKLSVPNVKDQVLTPSLSYKVGSIKT</sequence>
<evidence type="ECO:0000313" key="2">
    <source>
        <dbReference type="EMBL" id="CAG8435998.1"/>
    </source>
</evidence>
<comment type="caution">
    <text evidence="2">The sequence shown here is derived from an EMBL/GenBank/DDBJ whole genome shotgun (WGS) entry which is preliminary data.</text>
</comment>
<dbReference type="EMBL" id="CAJVPQ010000004">
    <property type="protein sequence ID" value="CAG8435998.1"/>
    <property type="molecule type" value="Genomic_DNA"/>
</dbReference>
<protein>
    <submittedName>
        <fullName evidence="2">17147_t:CDS:1</fullName>
    </submittedName>
</protein>
<reference evidence="2" key="1">
    <citation type="submission" date="2021-06" db="EMBL/GenBank/DDBJ databases">
        <authorList>
            <person name="Kallberg Y."/>
            <person name="Tangrot J."/>
            <person name="Rosling A."/>
        </authorList>
    </citation>
    <scope>NUCLEOTIDE SEQUENCE</scope>
    <source>
        <strain evidence="2">UK204</strain>
    </source>
</reference>
<dbReference type="InterPro" id="IPR032675">
    <property type="entry name" value="LRR_dom_sf"/>
</dbReference>
<dbReference type="Proteomes" id="UP000789570">
    <property type="component" value="Unassembled WGS sequence"/>
</dbReference>
<dbReference type="OrthoDB" id="2362298at2759"/>
<name>A0A9N8V172_9GLOM</name>
<dbReference type="AlphaFoldDB" id="A0A9N8V172"/>
<keyword evidence="3" id="KW-1185">Reference proteome</keyword>
<evidence type="ECO:0000256" key="1">
    <source>
        <dbReference type="SAM" id="MobiDB-lite"/>
    </source>
</evidence>
<gene>
    <name evidence="2" type="ORF">FCALED_LOCUS58</name>
</gene>
<dbReference type="Gene3D" id="3.80.10.10">
    <property type="entry name" value="Ribonuclease Inhibitor"/>
    <property type="match status" value="1"/>
</dbReference>
<feature type="compositionally biased region" description="Polar residues" evidence="1">
    <location>
        <begin position="14"/>
        <end position="26"/>
    </location>
</feature>
<accession>A0A9N8V172</accession>
<organism evidence="2 3">
    <name type="scientific">Funneliformis caledonium</name>
    <dbReference type="NCBI Taxonomy" id="1117310"/>
    <lineage>
        <taxon>Eukaryota</taxon>
        <taxon>Fungi</taxon>
        <taxon>Fungi incertae sedis</taxon>
        <taxon>Mucoromycota</taxon>
        <taxon>Glomeromycotina</taxon>
        <taxon>Glomeromycetes</taxon>
        <taxon>Glomerales</taxon>
        <taxon>Glomeraceae</taxon>
        <taxon>Funneliformis</taxon>
    </lineage>
</organism>
<proteinExistence type="predicted"/>
<feature type="compositionally biased region" description="Low complexity" evidence="1">
    <location>
        <begin position="27"/>
        <end position="42"/>
    </location>
</feature>
<evidence type="ECO:0000313" key="3">
    <source>
        <dbReference type="Proteomes" id="UP000789570"/>
    </source>
</evidence>